<dbReference type="SUPFAM" id="SSF50965">
    <property type="entry name" value="Galactose oxidase, central domain"/>
    <property type="match status" value="1"/>
</dbReference>
<dbReference type="Proteomes" id="UP000274756">
    <property type="component" value="Unassembled WGS sequence"/>
</dbReference>
<dbReference type="Pfam" id="PF01344">
    <property type="entry name" value="Kelch_1"/>
    <property type="match status" value="3"/>
</dbReference>
<keyword evidence="1" id="KW-0880">Kelch repeat</keyword>
<dbReference type="OrthoDB" id="45365at2759"/>
<dbReference type="Pfam" id="PF24681">
    <property type="entry name" value="Kelch_KLHDC2_KLHL20_DRC7"/>
    <property type="match status" value="1"/>
</dbReference>
<organism evidence="5 7">
    <name type="scientific">Dracunculus medinensis</name>
    <name type="common">Guinea worm</name>
    <dbReference type="NCBI Taxonomy" id="318479"/>
    <lineage>
        <taxon>Eukaryota</taxon>
        <taxon>Metazoa</taxon>
        <taxon>Ecdysozoa</taxon>
        <taxon>Nematoda</taxon>
        <taxon>Chromadorea</taxon>
        <taxon>Rhabditida</taxon>
        <taxon>Spirurina</taxon>
        <taxon>Dracunculoidea</taxon>
        <taxon>Dracunculidae</taxon>
        <taxon>Dracunculus</taxon>
    </lineage>
</organism>
<evidence type="ECO:0000313" key="4">
    <source>
        <dbReference type="EMBL" id="VDN51995.1"/>
    </source>
</evidence>
<keyword evidence="6" id="KW-1185">Reference proteome</keyword>
<dbReference type="AlphaFoldDB" id="A0A0N4UJE1"/>
<dbReference type="STRING" id="318479.A0A0N4UJE1"/>
<dbReference type="Pfam" id="PF00651">
    <property type="entry name" value="BTB"/>
    <property type="match status" value="2"/>
</dbReference>
<dbReference type="Gene3D" id="2.120.10.80">
    <property type="entry name" value="Kelch-type beta propeller"/>
    <property type="match status" value="2"/>
</dbReference>
<dbReference type="EMBL" id="UYYG01000039">
    <property type="protein sequence ID" value="VDN51995.1"/>
    <property type="molecule type" value="Genomic_DNA"/>
</dbReference>
<dbReference type="InterPro" id="IPR015915">
    <property type="entry name" value="Kelch-typ_b-propeller"/>
</dbReference>
<sequence>MESDASLEDSNDYTSQIDSNKDYILTLKDPAIHDALLQRLNTFRRNRELCDVVLFVDEKEILAHKIVLAALSPALFDMFIRNDFESSSHSSVRCDLRSIFTGTSPSPTSAARFKNSNKPSVINSPLTIQPISNPPFAYYEFPNADFECFNAIVNFAYSSHLEISSKKVTEMYKLAGSLQMGQIAKACAHFLAQNLNISNCIGIRRQTSSNDEWLVKKVDSFIAKNFQEIVNNSVELTSLTCIKLRVILNIEKSILIRNGFCIAKRAVQYFQSLPKSDYHIDNIIEQLAEKSHLLYLEDNDTLQDCAEIDGNSSVAASDIIQDYKRSIVNQSRSLSVGNISLNNSTVQHHIIGATPVNLNSNRSSTNKFSSTESINSLSSWKSEADDDNQAKLIATHQTSGDFWIALAVLHKRLVTLSIQMTESEDILKRNERSVAVATESKLPADASRQKQCQDRSIRFSRLISSNERTPLPMMDGARCSIGAVFTNGKIIVCGGYNRGECLKSVEEYDIIRGEWRKLPEMNHERGRFDASMAGGKIYAIAGCTGSEELKSAECFDFRTQKWTLIAPLHKRRSQNGCAYLNGLIYCIGGISENSVLKECERYDPEKDQWEIISSMQISRSQAGCTSWRGLIVACGGCDRWNCLDSVEAYDPKTNSWKYLPKLKTSRRGCGVAVVRDSLYVIGGHDGTQSLQSVEILDHPNGQWRPGPILNIARANTHCVVTAGNIIYVLGGFDGAQFLSSIELLANGKNVGWCNWMLEGKNKSVNDAVIAEEEEEMEIDDGYSRKLDDLSAINIEGILQSTAKTCKSMQAA</sequence>
<dbReference type="InterPro" id="IPR011043">
    <property type="entry name" value="Gal_Oxase/kelch_b-propeller"/>
</dbReference>
<keyword evidence="2" id="KW-0677">Repeat</keyword>
<evidence type="ECO:0000256" key="2">
    <source>
        <dbReference type="ARBA" id="ARBA00022737"/>
    </source>
</evidence>
<evidence type="ECO:0000313" key="7">
    <source>
        <dbReference type="WBParaSite" id="DME_0000777101-mRNA-1"/>
    </source>
</evidence>
<evidence type="ECO:0000256" key="1">
    <source>
        <dbReference type="ARBA" id="ARBA00022441"/>
    </source>
</evidence>
<dbReference type="InterPro" id="IPR000210">
    <property type="entry name" value="BTB/POZ_dom"/>
</dbReference>
<protein>
    <submittedName>
        <fullName evidence="7">BTB domain-containing protein</fullName>
    </submittedName>
</protein>
<evidence type="ECO:0000313" key="5">
    <source>
        <dbReference type="Proteomes" id="UP000038040"/>
    </source>
</evidence>
<dbReference type="PANTHER" id="PTHR24412:SF493">
    <property type="entry name" value="BTB DOMAIN-CONTAINING PROTEIN"/>
    <property type="match status" value="1"/>
</dbReference>
<dbReference type="Proteomes" id="UP000038040">
    <property type="component" value="Unplaced"/>
</dbReference>
<proteinExistence type="predicted"/>
<dbReference type="InterPro" id="IPR011333">
    <property type="entry name" value="SKP1/BTB/POZ_sf"/>
</dbReference>
<accession>A0A0N4UJE1</accession>
<dbReference type="PROSITE" id="PS50097">
    <property type="entry name" value="BTB"/>
    <property type="match status" value="1"/>
</dbReference>
<dbReference type="WBParaSite" id="DME_0000777101-mRNA-1">
    <property type="protein sequence ID" value="DME_0000777101-mRNA-1"/>
    <property type="gene ID" value="DME_0000777101"/>
</dbReference>
<dbReference type="SUPFAM" id="SSF54695">
    <property type="entry name" value="POZ domain"/>
    <property type="match status" value="1"/>
</dbReference>
<reference evidence="7" key="1">
    <citation type="submission" date="2017-02" db="UniProtKB">
        <authorList>
            <consortium name="WormBaseParasite"/>
        </authorList>
    </citation>
    <scope>IDENTIFICATION</scope>
</reference>
<dbReference type="PANTHER" id="PTHR24412">
    <property type="entry name" value="KELCH PROTEIN"/>
    <property type="match status" value="1"/>
</dbReference>
<evidence type="ECO:0000259" key="3">
    <source>
        <dbReference type="PROSITE" id="PS50097"/>
    </source>
</evidence>
<dbReference type="SMART" id="SM00225">
    <property type="entry name" value="BTB"/>
    <property type="match status" value="1"/>
</dbReference>
<dbReference type="Gene3D" id="3.30.710.10">
    <property type="entry name" value="Potassium Channel Kv1.1, Chain A"/>
    <property type="match status" value="1"/>
</dbReference>
<name>A0A0N4UJE1_DRAME</name>
<dbReference type="SMART" id="SM00612">
    <property type="entry name" value="Kelch"/>
    <property type="match status" value="5"/>
</dbReference>
<feature type="domain" description="BTB" evidence="3">
    <location>
        <begin position="50"/>
        <end position="165"/>
    </location>
</feature>
<gene>
    <name evidence="4" type="ORF">DME_LOCUS1968</name>
</gene>
<evidence type="ECO:0000313" key="6">
    <source>
        <dbReference type="Proteomes" id="UP000274756"/>
    </source>
</evidence>
<dbReference type="PRINTS" id="PR00501">
    <property type="entry name" value="KELCHREPEAT"/>
</dbReference>
<reference evidence="4 6" key="2">
    <citation type="submission" date="2018-11" db="EMBL/GenBank/DDBJ databases">
        <authorList>
            <consortium name="Pathogen Informatics"/>
        </authorList>
    </citation>
    <scope>NUCLEOTIDE SEQUENCE [LARGE SCALE GENOMIC DNA]</scope>
</reference>
<dbReference type="InterPro" id="IPR006652">
    <property type="entry name" value="Kelch_1"/>
</dbReference>